<name>A0ABP7UUA3_9FLAO</name>
<evidence type="ECO:0000256" key="1">
    <source>
        <dbReference type="SAM" id="Phobius"/>
    </source>
</evidence>
<comment type="caution">
    <text evidence="2">The sequence shown here is derived from an EMBL/GenBank/DDBJ whole genome shotgun (WGS) entry which is preliminary data.</text>
</comment>
<dbReference type="RefSeq" id="WP_344816604.1">
    <property type="nucleotide sequence ID" value="NZ_BAABCS010000018.1"/>
</dbReference>
<proteinExistence type="predicted"/>
<protein>
    <submittedName>
        <fullName evidence="2">Uncharacterized protein</fullName>
    </submittedName>
</protein>
<dbReference type="EMBL" id="BAABCS010000018">
    <property type="protein sequence ID" value="GAA4053142.1"/>
    <property type="molecule type" value="Genomic_DNA"/>
</dbReference>
<keyword evidence="3" id="KW-1185">Reference proteome</keyword>
<accession>A0ABP7UUA3</accession>
<organism evidence="2 3">
    <name type="scientific">Flavobacterium chungnamense</name>
    <dbReference type="NCBI Taxonomy" id="706182"/>
    <lineage>
        <taxon>Bacteria</taxon>
        <taxon>Pseudomonadati</taxon>
        <taxon>Bacteroidota</taxon>
        <taxon>Flavobacteriia</taxon>
        <taxon>Flavobacteriales</taxon>
        <taxon>Flavobacteriaceae</taxon>
        <taxon>Flavobacterium</taxon>
    </lineage>
</organism>
<keyword evidence="1" id="KW-1133">Transmembrane helix</keyword>
<feature type="transmembrane region" description="Helical" evidence="1">
    <location>
        <begin position="51"/>
        <end position="77"/>
    </location>
</feature>
<evidence type="ECO:0000313" key="2">
    <source>
        <dbReference type="EMBL" id="GAA4053142.1"/>
    </source>
</evidence>
<feature type="transmembrane region" description="Helical" evidence="1">
    <location>
        <begin position="6"/>
        <end position="30"/>
    </location>
</feature>
<keyword evidence="1" id="KW-0472">Membrane</keyword>
<dbReference type="Proteomes" id="UP001500426">
    <property type="component" value="Unassembled WGS sequence"/>
</dbReference>
<reference evidence="3" key="1">
    <citation type="journal article" date="2019" name="Int. J. Syst. Evol. Microbiol.">
        <title>The Global Catalogue of Microorganisms (GCM) 10K type strain sequencing project: providing services to taxonomists for standard genome sequencing and annotation.</title>
        <authorList>
            <consortium name="The Broad Institute Genomics Platform"/>
            <consortium name="The Broad Institute Genome Sequencing Center for Infectious Disease"/>
            <person name="Wu L."/>
            <person name="Ma J."/>
        </authorList>
    </citation>
    <scope>NUCLEOTIDE SEQUENCE [LARGE SCALE GENOMIC DNA]</scope>
    <source>
        <strain evidence="3">JCM 17068</strain>
    </source>
</reference>
<gene>
    <name evidence="2" type="ORF">GCM10022388_19330</name>
</gene>
<keyword evidence="1" id="KW-0812">Transmembrane</keyword>
<sequence length="78" mass="8394">MKLTILLTFMGVLTLIGTGIIALIGFIIGWKFSDFFIPPRDFWTKSGVAMWGTKLSIAVTGACVAVWGVAALITAIFN</sequence>
<evidence type="ECO:0000313" key="3">
    <source>
        <dbReference type="Proteomes" id="UP001500426"/>
    </source>
</evidence>